<evidence type="ECO:0000313" key="2">
    <source>
        <dbReference type="Proteomes" id="UP000289257"/>
    </source>
</evidence>
<sequence>MQHYIFVKKSQSIQLGHLYEHLIYMSLVDLLSSKKLYKYVDYDLIGKTYHGGLVYIELRAYSKKAKLSKHLLQRFDLDISESRIETAIGQLSAELTKAVNIDGLETIIEPIKELHLKRWYSIDEFSDLDVTNIKSFQLTPPLFLERAIKLSELKVFIQSYGEQTLNRELLPLARQVGKLIAENLTDTLSDTYGLFNTTDKFQLQKQNFSLESTLITSKSSLDLADGYLSITKQLLEAMIHDGAFKRFTTQLRSMSYTRHASASVSFERTYEDTLIFIGSKGWKKIATNKNLKKVLGHTSVEVVFKKTHIILPISTLL</sequence>
<proteinExistence type="predicted"/>
<dbReference type="Proteomes" id="UP000289257">
    <property type="component" value="Unassembled WGS sequence"/>
</dbReference>
<dbReference type="EMBL" id="SCKX01000001">
    <property type="protein sequence ID" value="RWZ78375.1"/>
    <property type="molecule type" value="Genomic_DNA"/>
</dbReference>
<protein>
    <submittedName>
        <fullName evidence="1">Uncharacterized protein</fullName>
    </submittedName>
</protein>
<evidence type="ECO:0000313" key="1">
    <source>
        <dbReference type="EMBL" id="RWZ78375.1"/>
    </source>
</evidence>
<keyword evidence="2" id="KW-1185">Reference proteome</keyword>
<organism evidence="1 2">
    <name type="scientific">Candidatus Microsaccharimonas sossegonensis</name>
    <dbReference type="NCBI Taxonomy" id="2506948"/>
    <lineage>
        <taxon>Bacteria</taxon>
        <taxon>Candidatus Saccharimonadota</taxon>
        <taxon>Candidatus Saccharimonadia</taxon>
        <taxon>Candidatus Saccharimonadales</taxon>
        <taxon>Candidatus Saccharimonadaceae</taxon>
        <taxon>Candidatus Microsaccharimonas</taxon>
    </lineage>
</organism>
<name>A0A4Q0AGT2_9BACT</name>
<dbReference type="AlphaFoldDB" id="A0A4Q0AGT2"/>
<accession>A0A4Q0AGT2</accession>
<gene>
    <name evidence="1" type="ORF">EOT05_01255</name>
</gene>
<comment type="caution">
    <text evidence="1">The sequence shown here is derived from an EMBL/GenBank/DDBJ whole genome shotgun (WGS) entry which is preliminary data.</text>
</comment>
<reference evidence="1" key="1">
    <citation type="submission" date="2019-01" db="EMBL/GenBank/DDBJ databases">
        <title>Genomic signatures and co-occurrence patterns of the ultra-small Saccharimodia (Patescibacteria phylum) suggest a symbiotic lifestyle.</title>
        <authorList>
            <person name="Lemos L."/>
            <person name="Medeiros J."/>
            <person name="Andreote F."/>
            <person name="Fernandes G."/>
            <person name="Varani A."/>
            <person name="Oliveira G."/>
            <person name="Pylro V."/>
        </authorList>
    </citation>
    <scope>NUCLEOTIDE SEQUENCE [LARGE SCALE GENOMIC DNA]</scope>
    <source>
        <strain evidence="1">AMD02</strain>
    </source>
</reference>